<feature type="transmembrane region" description="Helical" evidence="7">
    <location>
        <begin position="151"/>
        <end position="168"/>
    </location>
</feature>
<sequence length="181" mass="19657">MFKLKLHWQIFIAMGIGALLGLIYQNIYHGSPEGSVYQMIISLGTIFIRLLKMVIVPLIFTSIVTGVSGIGGGKNLGRIGMKTFFYYLTTSLCAILIGLTLTNIIQPGDSVNLGAQGAFDYSKLQNSGSLADILIRMIPLNPFQAASSGDMLGIIFFAIFLGVGLTQIDTKHSNILRDFFS</sequence>
<evidence type="ECO:0000256" key="4">
    <source>
        <dbReference type="ARBA" id="ARBA00022692"/>
    </source>
</evidence>
<dbReference type="InterPro" id="IPR036458">
    <property type="entry name" value="Na:dicarbo_symporter_sf"/>
</dbReference>
<dbReference type="GO" id="GO:0006835">
    <property type="term" value="P:dicarboxylic acid transport"/>
    <property type="evidence" value="ECO:0007669"/>
    <property type="project" value="TreeGrafter"/>
</dbReference>
<keyword evidence="6 7" id="KW-0472">Membrane</keyword>
<accession>A0A381Z4H7</accession>
<keyword evidence="3" id="KW-1003">Cell membrane</keyword>
<organism evidence="8">
    <name type="scientific">marine metagenome</name>
    <dbReference type="NCBI Taxonomy" id="408172"/>
    <lineage>
        <taxon>unclassified sequences</taxon>
        <taxon>metagenomes</taxon>
        <taxon>ecological metagenomes</taxon>
    </lineage>
</organism>
<comment type="subcellular location">
    <subcellularLocation>
        <location evidence="1">Cell membrane</location>
        <topology evidence="1">Multi-pass membrane protein</topology>
    </subcellularLocation>
</comment>
<feature type="non-terminal residue" evidence="8">
    <location>
        <position position="181"/>
    </location>
</feature>
<dbReference type="PANTHER" id="PTHR42865">
    <property type="entry name" value="PROTON/GLUTAMATE-ASPARTATE SYMPORTER"/>
    <property type="match status" value="1"/>
</dbReference>
<evidence type="ECO:0000313" key="8">
    <source>
        <dbReference type="EMBL" id="SVA84168.1"/>
    </source>
</evidence>
<dbReference type="Gene3D" id="1.10.3860.10">
    <property type="entry name" value="Sodium:dicarboxylate symporter"/>
    <property type="match status" value="1"/>
</dbReference>
<dbReference type="PANTHER" id="PTHR42865:SF7">
    <property type="entry name" value="PROTON_GLUTAMATE-ASPARTATE SYMPORTER"/>
    <property type="match status" value="1"/>
</dbReference>
<dbReference type="SUPFAM" id="SSF118215">
    <property type="entry name" value="Proton glutamate symport protein"/>
    <property type="match status" value="1"/>
</dbReference>
<evidence type="ECO:0000256" key="3">
    <source>
        <dbReference type="ARBA" id="ARBA00022475"/>
    </source>
</evidence>
<feature type="transmembrane region" description="Helical" evidence="7">
    <location>
        <begin position="7"/>
        <end position="27"/>
    </location>
</feature>
<dbReference type="GO" id="GO:0005886">
    <property type="term" value="C:plasma membrane"/>
    <property type="evidence" value="ECO:0007669"/>
    <property type="project" value="UniProtKB-SubCell"/>
</dbReference>
<dbReference type="InterPro" id="IPR001991">
    <property type="entry name" value="Na-dicarboxylate_symporter"/>
</dbReference>
<dbReference type="GO" id="GO:0015293">
    <property type="term" value="F:symporter activity"/>
    <property type="evidence" value="ECO:0007669"/>
    <property type="project" value="UniProtKB-KW"/>
</dbReference>
<feature type="transmembrane region" description="Helical" evidence="7">
    <location>
        <begin position="84"/>
        <end position="105"/>
    </location>
</feature>
<proteinExistence type="predicted"/>
<dbReference type="AlphaFoldDB" id="A0A381Z4H7"/>
<keyword evidence="2" id="KW-0813">Transport</keyword>
<gene>
    <name evidence="8" type="ORF">METZ01_LOCUS137022</name>
</gene>
<dbReference type="EMBL" id="UINC01019923">
    <property type="protein sequence ID" value="SVA84168.1"/>
    <property type="molecule type" value="Genomic_DNA"/>
</dbReference>
<evidence type="ECO:0000256" key="6">
    <source>
        <dbReference type="ARBA" id="ARBA00023136"/>
    </source>
</evidence>
<protein>
    <recommendedName>
        <fullName evidence="9">Amino acid transporter</fullName>
    </recommendedName>
</protein>
<dbReference type="Pfam" id="PF00375">
    <property type="entry name" value="SDF"/>
    <property type="match status" value="1"/>
</dbReference>
<evidence type="ECO:0000256" key="5">
    <source>
        <dbReference type="ARBA" id="ARBA00022989"/>
    </source>
</evidence>
<evidence type="ECO:0008006" key="9">
    <source>
        <dbReference type="Google" id="ProtNLM"/>
    </source>
</evidence>
<keyword evidence="5 7" id="KW-1133">Transmembrane helix</keyword>
<evidence type="ECO:0000256" key="2">
    <source>
        <dbReference type="ARBA" id="ARBA00022448"/>
    </source>
</evidence>
<name>A0A381Z4H7_9ZZZZ</name>
<evidence type="ECO:0000256" key="1">
    <source>
        <dbReference type="ARBA" id="ARBA00004651"/>
    </source>
</evidence>
<dbReference type="PRINTS" id="PR00173">
    <property type="entry name" value="EDTRNSPORT"/>
</dbReference>
<reference evidence="8" key="1">
    <citation type="submission" date="2018-05" db="EMBL/GenBank/DDBJ databases">
        <authorList>
            <person name="Lanie J.A."/>
            <person name="Ng W.-L."/>
            <person name="Kazmierczak K.M."/>
            <person name="Andrzejewski T.M."/>
            <person name="Davidsen T.M."/>
            <person name="Wayne K.J."/>
            <person name="Tettelin H."/>
            <person name="Glass J.I."/>
            <person name="Rusch D."/>
            <person name="Podicherti R."/>
            <person name="Tsui H.-C.T."/>
            <person name="Winkler M.E."/>
        </authorList>
    </citation>
    <scope>NUCLEOTIDE SEQUENCE</scope>
</reference>
<feature type="transmembrane region" description="Helical" evidence="7">
    <location>
        <begin position="39"/>
        <end position="72"/>
    </location>
</feature>
<evidence type="ECO:0000256" key="7">
    <source>
        <dbReference type="SAM" id="Phobius"/>
    </source>
</evidence>
<keyword evidence="4 7" id="KW-0812">Transmembrane</keyword>